<dbReference type="CDD" id="cd00158">
    <property type="entry name" value="RHOD"/>
    <property type="match status" value="1"/>
</dbReference>
<keyword evidence="3" id="KW-1185">Reference proteome</keyword>
<dbReference type="InterPro" id="IPR050229">
    <property type="entry name" value="GlpE_sulfurtransferase"/>
</dbReference>
<feature type="domain" description="Rhodanese" evidence="1">
    <location>
        <begin position="35"/>
        <end position="124"/>
    </location>
</feature>
<dbReference type="OrthoDB" id="1450994at2"/>
<dbReference type="PANTHER" id="PTHR43031:SF16">
    <property type="entry name" value="OXIDOREDUCTASE"/>
    <property type="match status" value="1"/>
</dbReference>
<evidence type="ECO:0000259" key="1">
    <source>
        <dbReference type="PROSITE" id="PS50206"/>
    </source>
</evidence>
<dbReference type="AlphaFoldDB" id="A0A2U2B9K2"/>
<dbReference type="PROSITE" id="PS50206">
    <property type="entry name" value="RHODANESE_3"/>
    <property type="match status" value="1"/>
</dbReference>
<dbReference type="EMBL" id="QEWP01000006">
    <property type="protein sequence ID" value="PWD99745.1"/>
    <property type="molecule type" value="Genomic_DNA"/>
</dbReference>
<dbReference type="InterPro" id="IPR001763">
    <property type="entry name" value="Rhodanese-like_dom"/>
</dbReference>
<organism evidence="2 3">
    <name type="scientific">Marinilabilia rubra</name>
    <dbReference type="NCBI Taxonomy" id="2162893"/>
    <lineage>
        <taxon>Bacteria</taxon>
        <taxon>Pseudomonadati</taxon>
        <taxon>Bacteroidota</taxon>
        <taxon>Bacteroidia</taxon>
        <taxon>Marinilabiliales</taxon>
        <taxon>Marinilabiliaceae</taxon>
        <taxon>Marinilabilia</taxon>
    </lineage>
</organism>
<reference evidence="2 3" key="1">
    <citation type="submission" date="2018-05" db="EMBL/GenBank/DDBJ databases">
        <title>Marinilabilia rubrum sp. nov., isolated from saltern sediment.</title>
        <authorList>
            <person name="Zhang R."/>
        </authorList>
    </citation>
    <scope>NUCLEOTIDE SEQUENCE [LARGE SCALE GENOMIC DNA]</scope>
    <source>
        <strain evidence="2 3">WTE16</strain>
    </source>
</reference>
<dbReference type="RefSeq" id="WP_109264284.1">
    <property type="nucleotide sequence ID" value="NZ_QEWP01000006.1"/>
</dbReference>
<dbReference type="Proteomes" id="UP000244956">
    <property type="component" value="Unassembled WGS sequence"/>
</dbReference>
<comment type="caution">
    <text evidence="2">The sequence shown here is derived from an EMBL/GenBank/DDBJ whole genome shotgun (WGS) entry which is preliminary data.</text>
</comment>
<dbReference type="Pfam" id="PF00581">
    <property type="entry name" value="Rhodanese"/>
    <property type="match status" value="1"/>
</dbReference>
<gene>
    <name evidence="2" type="ORF">DDZ16_09895</name>
</gene>
<accession>A0A2U2B9K2</accession>
<evidence type="ECO:0000313" key="2">
    <source>
        <dbReference type="EMBL" id="PWD99745.1"/>
    </source>
</evidence>
<name>A0A2U2B9K2_9BACT</name>
<dbReference type="InterPro" id="IPR036873">
    <property type="entry name" value="Rhodanese-like_dom_sf"/>
</dbReference>
<dbReference type="SMART" id="SM00450">
    <property type="entry name" value="RHOD"/>
    <property type="match status" value="1"/>
</dbReference>
<evidence type="ECO:0000313" key="3">
    <source>
        <dbReference type="Proteomes" id="UP000244956"/>
    </source>
</evidence>
<proteinExistence type="predicted"/>
<sequence>MRYFLVITLIFLFFRSEASGQGELLCCDFYRILNTSGNVLLLDVQSKEEYQKHRIPDHIYAGQKSILLDVVAKVNKKTKILVYCTEGKRSASVLEILKKRGYTNVFHLKGGIIKWEKESFPVDSTLIEIP</sequence>
<dbReference type="Gene3D" id="3.40.250.10">
    <property type="entry name" value="Rhodanese-like domain"/>
    <property type="match status" value="1"/>
</dbReference>
<dbReference type="SUPFAM" id="SSF52821">
    <property type="entry name" value="Rhodanese/Cell cycle control phosphatase"/>
    <property type="match status" value="1"/>
</dbReference>
<dbReference type="PANTHER" id="PTHR43031">
    <property type="entry name" value="FAD-DEPENDENT OXIDOREDUCTASE"/>
    <property type="match status" value="1"/>
</dbReference>
<protein>
    <submittedName>
        <fullName evidence="2">Rhodanese-like domain-containing protein</fullName>
    </submittedName>
</protein>